<dbReference type="SUPFAM" id="SSF49498">
    <property type="entry name" value="alpha-Amylase inhibitor tendamistat"/>
    <property type="match status" value="1"/>
</dbReference>
<protein>
    <submittedName>
        <fullName evidence="2">Uncharacterized protein</fullName>
    </submittedName>
</protein>
<dbReference type="RefSeq" id="WP_143109984.1">
    <property type="nucleotide sequence ID" value="NZ_JAGPYW010000019.1"/>
</dbReference>
<evidence type="ECO:0000256" key="1">
    <source>
        <dbReference type="SAM" id="SignalP"/>
    </source>
</evidence>
<dbReference type="Gene3D" id="2.60.40.20">
    <property type="entry name" value="Alpha-amylase inhibitor"/>
    <property type="match status" value="1"/>
</dbReference>
<feature type="signal peptide" evidence="1">
    <location>
        <begin position="1"/>
        <end position="30"/>
    </location>
</feature>
<comment type="caution">
    <text evidence="2">The sequence shown here is derived from an EMBL/GenBank/DDBJ whole genome shotgun (WGS) entry which is preliminary data.</text>
</comment>
<keyword evidence="1" id="KW-0732">Signal</keyword>
<feature type="chain" id="PRO_5044765575" evidence="1">
    <location>
        <begin position="31"/>
        <end position="159"/>
    </location>
</feature>
<accession>A0ABD4TV68</accession>
<evidence type="ECO:0000313" key="2">
    <source>
        <dbReference type="EMBL" id="MCQ4615129.1"/>
    </source>
</evidence>
<dbReference type="Proteomes" id="UP001205080">
    <property type="component" value="Unassembled WGS sequence"/>
</dbReference>
<gene>
    <name evidence="2" type="ORF">KBX22_10395</name>
</gene>
<reference evidence="2 3" key="1">
    <citation type="submission" date="2021-04" db="EMBL/GenBank/DDBJ databases">
        <title>Corynebacterium genitalium sp. nov. and Corynebacterium genitalium sp. nov., two new species of the genus Corynebacterium.</title>
        <authorList>
            <person name="Jaen-Luchoro D."/>
            <person name="Pinyeiro-Iglesias B."/>
            <person name="Al-Shaer S."/>
            <person name="Karlsson R."/>
            <person name="Gonzales-Siles L."/>
            <person name="Cardew S."/>
            <person name="Jensie-Markopolous S."/>
            <person name="Ohlen M."/>
            <person name="Inganas E."/>
            <person name="Moore E.R.B."/>
        </authorList>
    </citation>
    <scope>NUCLEOTIDE SEQUENCE [LARGE SCALE GENOMIC DNA]</scope>
    <source>
        <strain evidence="2 3">CCUG 55013</strain>
    </source>
</reference>
<evidence type="ECO:0000313" key="3">
    <source>
        <dbReference type="Proteomes" id="UP001205080"/>
    </source>
</evidence>
<dbReference type="AlphaFoldDB" id="A0ABD4TV68"/>
<dbReference type="InterPro" id="IPR036379">
    <property type="entry name" value="A-amylase_inhib_sf"/>
</dbReference>
<dbReference type="EMBL" id="JAGPYW010000019">
    <property type="protein sequence ID" value="MCQ4615129.1"/>
    <property type="molecule type" value="Genomic_DNA"/>
</dbReference>
<sequence>MSIKKLARKTRSVLIFGAVLALATPGSAFAQDAETPLGSDVVSTADIESGFELLSGETKTVDLSDSTLKQSAEIHADSASAMSFYSASNTAPGCVSVERHLSTIKIRNNCPTSVRVKVIMTGPVGSQDIECTGVAPGTEVTVARLKVPGVTRIDRVENC</sequence>
<proteinExistence type="predicted"/>
<name>A0ABD4TV68_9CORY</name>
<organism evidence="2 3">
    <name type="scientific">Corynebacterium pseudogenitalium</name>
    <dbReference type="NCBI Taxonomy" id="38303"/>
    <lineage>
        <taxon>Bacteria</taxon>
        <taxon>Bacillati</taxon>
        <taxon>Actinomycetota</taxon>
        <taxon>Actinomycetes</taxon>
        <taxon>Mycobacteriales</taxon>
        <taxon>Corynebacteriaceae</taxon>
        <taxon>Corynebacterium</taxon>
    </lineage>
</organism>